<accession>F6FR12</accession>
<dbReference type="KEGG" id="iva:Isova_2242"/>
<dbReference type="AlphaFoldDB" id="F6FR12"/>
<organism evidence="2">
    <name type="scientific">Isoptericola variabilis (strain 225)</name>
    <dbReference type="NCBI Taxonomy" id="743718"/>
    <lineage>
        <taxon>Bacteria</taxon>
        <taxon>Bacillati</taxon>
        <taxon>Actinomycetota</taxon>
        <taxon>Actinomycetes</taxon>
        <taxon>Micrococcales</taxon>
        <taxon>Promicromonosporaceae</taxon>
        <taxon>Isoptericola</taxon>
    </lineage>
</organism>
<dbReference type="STRING" id="743718.Isova_2242"/>
<evidence type="ECO:0008006" key="3">
    <source>
        <dbReference type="Google" id="ProtNLM"/>
    </source>
</evidence>
<dbReference type="EMBL" id="CP002810">
    <property type="protein sequence ID" value="AEG44962.1"/>
    <property type="molecule type" value="Genomic_DNA"/>
</dbReference>
<evidence type="ECO:0000313" key="2">
    <source>
        <dbReference type="Proteomes" id="UP000009236"/>
    </source>
</evidence>
<evidence type="ECO:0000313" key="1">
    <source>
        <dbReference type="EMBL" id="AEG44962.1"/>
    </source>
</evidence>
<dbReference type="Gene3D" id="3.40.960.10">
    <property type="entry name" value="VSR Endonuclease"/>
    <property type="match status" value="1"/>
</dbReference>
<gene>
    <name evidence="1" type="ordered locus">Isova_2242</name>
</gene>
<dbReference type="HOGENOM" id="CLU_052626_4_0_11"/>
<name>F6FR12_ISOV2</name>
<proteinExistence type="predicted"/>
<sequence length="298" mass="33180">MLYDGERRAAIARRVRRGELARVRRGRYVTPTAVDRGQALQREARVLAMTAAVATSLRTEYWFSHETAALLHGLAVHGLREQVHVTHAWRPPSREAVGIPLVRHAVALPERDRAVVLGRPVTSLERTMVDCARLLPGARALVVADSALRAGADLDLVATILEEAAGHRGVRQARRVVGLADVRAESPGESILRWIVHEAQLDAPELAVEATTWRGTYWIDVAWPDLTVGIEFDGAVKYSGGRYGDPRQRLLEEKQRHDALTEAGWVLLRVTWDDLRRPDLLVARIRAALTSARARRGR</sequence>
<keyword evidence="2" id="KW-1185">Reference proteome</keyword>
<reference evidence="1 2" key="1">
    <citation type="submission" date="2011-05" db="EMBL/GenBank/DDBJ databases">
        <title>Complete sequence of Isoptericola variabilis 225.</title>
        <authorList>
            <consortium name="US DOE Joint Genome Institute"/>
            <person name="Lucas S."/>
            <person name="Han J."/>
            <person name="Lapidus A."/>
            <person name="Cheng J.-F."/>
            <person name="Goodwin L."/>
            <person name="Pitluck S."/>
            <person name="Peters L."/>
            <person name="Mikhailova N."/>
            <person name="Zeytun A."/>
            <person name="Han C."/>
            <person name="Tapia R."/>
            <person name="Land M."/>
            <person name="Hauser L."/>
            <person name="Kyrpides N."/>
            <person name="Ivanova N."/>
            <person name="Pagani I."/>
            <person name="Siebers A."/>
            <person name="Allgaier M."/>
            <person name="Thelen M."/>
            <person name="Hugenholtz P."/>
            <person name="Gladden J."/>
            <person name="Woyke T."/>
        </authorList>
    </citation>
    <scope>NUCLEOTIDE SEQUENCE [LARGE SCALE GENOMIC DNA]</scope>
    <source>
        <strain evidence="2">225</strain>
    </source>
</reference>
<dbReference type="Proteomes" id="UP000009236">
    <property type="component" value="Chromosome"/>
</dbReference>
<protein>
    <recommendedName>
        <fullName evidence="3">DUF559 domain-containing protein</fullName>
    </recommendedName>
</protein>
<dbReference type="eggNOG" id="COG5340">
    <property type="taxonomic scope" value="Bacteria"/>
</dbReference>